<dbReference type="AlphaFoldDB" id="A0A022L0D5"/>
<dbReference type="InterPro" id="IPR003615">
    <property type="entry name" value="HNH_nuc"/>
</dbReference>
<organism evidence="5 6">
    <name type="scientific">Brachybacterium muris UCD-AY4</name>
    <dbReference type="NCBI Taxonomy" id="1249481"/>
    <lineage>
        <taxon>Bacteria</taxon>
        <taxon>Bacillati</taxon>
        <taxon>Actinomycetota</taxon>
        <taxon>Actinomycetes</taxon>
        <taxon>Micrococcales</taxon>
        <taxon>Dermabacteraceae</taxon>
        <taxon>Brachybacterium</taxon>
    </lineage>
</organism>
<sequence length="491" mass="53762">MVPPGGDLEDPFLGDLLTDPGLQEIWAEGSAESRRLAAHFERLAVFWGEMVIPEDASPGDPGGLDEYEAETLAVALALRCTRAVAFHRINDAHRATTGLPQCFARLAAGEFPVEWFTRLLRRTRLLSATDLAAVDAQVAAWSLDVTVEQYRRKLSHALARIEAAREIPAQHTAEGRRRVDLLPVGEDGIGCLQVTGPIPEILDLAQRLDAAARAVQDTQRRALEAGEPLPLDPTGTVQAHGKPLSLARIRYELLTGAALDTDGVKVPGDRFRLTVTVPALTLLGVSEEPGTLDGTIPVPASMARELAGDCEVWYRVLTDPATGAFLPLTAKTYRPSAQMLEHLRLRHATCAVPGCTRASSWATECDHIQEYDHTNPARGGQTEIENLHLLCWMHHRLKTTGLLDPIRHSIPVTKPGVTQWEIRAGASVAVRDDTDLATPATIADLTAAWQAYQDHREQRALIIQHQRQRADRGSEPPAPHHDTPYDQPPPF</sequence>
<feature type="compositionally biased region" description="Basic and acidic residues" evidence="2">
    <location>
        <begin position="468"/>
        <end position="484"/>
    </location>
</feature>
<evidence type="ECO:0000259" key="4">
    <source>
        <dbReference type="Pfam" id="PF02720"/>
    </source>
</evidence>
<evidence type="ECO:0000256" key="1">
    <source>
        <dbReference type="ARBA" id="ARBA00023450"/>
    </source>
</evidence>
<dbReference type="EMBL" id="AORC01000009">
    <property type="protein sequence ID" value="EYT49339.1"/>
    <property type="molecule type" value="Genomic_DNA"/>
</dbReference>
<feature type="domain" description="DUF222" evidence="4">
    <location>
        <begin position="31"/>
        <end position="346"/>
    </location>
</feature>
<evidence type="ECO:0000256" key="2">
    <source>
        <dbReference type="SAM" id="MobiDB-lite"/>
    </source>
</evidence>
<protein>
    <recommendedName>
        <fullName evidence="7">HNH endonuclease</fullName>
    </recommendedName>
</protein>
<dbReference type="Proteomes" id="UP000019754">
    <property type="component" value="Unassembled WGS sequence"/>
</dbReference>
<keyword evidence="6" id="KW-1185">Reference proteome</keyword>
<dbReference type="HOGENOM" id="CLU_027325_0_0_11"/>
<name>A0A022L0D5_9MICO</name>
<feature type="region of interest" description="Disordered" evidence="2">
    <location>
        <begin position="464"/>
        <end position="491"/>
    </location>
</feature>
<evidence type="ECO:0008006" key="7">
    <source>
        <dbReference type="Google" id="ProtNLM"/>
    </source>
</evidence>
<proteinExistence type="inferred from homology"/>
<dbReference type="Pfam" id="PF02720">
    <property type="entry name" value="DUF222"/>
    <property type="match status" value="1"/>
</dbReference>
<dbReference type="GO" id="GO:0003676">
    <property type="term" value="F:nucleic acid binding"/>
    <property type="evidence" value="ECO:0007669"/>
    <property type="project" value="InterPro"/>
</dbReference>
<feature type="domain" description="HNH" evidence="3">
    <location>
        <begin position="355"/>
        <end position="399"/>
    </location>
</feature>
<dbReference type="CDD" id="cd00085">
    <property type="entry name" value="HNHc"/>
    <property type="match status" value="1"/>
</dbReference>
<dbReference type="InterPro" id="IPR003870">
    <property type="entry name" value="DUF222"/>
</dbReference>
<dbReference type="STRING" id="1249481.D641_0107890"/>
<dbReference type="OrthoDB" id="3261064at2"/>
<evidence type="ECO:0000313" key="5">
    <source>
        <dbReference type="EMBL" id="EYT49339.1"/>
    </source>
</evidence>
<dbReference type="GO" id="GO:0004519">
    <property type="term" value="F:endonuclease activity"/>
    <property type="evidence" value="ECO:0007669"/>
    <property type="project" value="InterPro"/>
</dbReference>
<evidence type="ECO:0000259" key="3">
    <source>
        <dbReference type="Pfam" id="PF01844"/>
    </source>
</evidence>
<dbReference type="InterPro" id="IPR002711">
    <property type="entry name" value="HNH"/>
</dbReference>
<comment type="caution">
    <text evidence="5">The sequence shown here is derived from an EMBL/GenBank/DDBJ whole genome shotgun (WGS) entry which is preliminary data.</text>
</comment>
<comment type="similarity">
    <text evidence="1">Belongs to the Rv1128c/1148c/1588c/1702c/1945/3466 family.</text>
</comment>
<dbReference type="GO" id="GO:0008270">
    <property type="term" value="F:zinc ion binding"/>
    <property type="evidence" value="ECO:0007669"/>
    <property type="project" value="InterPro"/>
</dbReference>
<accession>A0A022L0D5</accession>
<evidence type="ECO:0000313" key="6">
    <source>
        <dbReference type="Proteomes" id="UP000019754"/>
    </source>
</evidence>
<dbReference type="Pfam" id="PF01844">
    <property type="entry name" value="HNH"/>
    <property type="match status" value="1"/>
</dbReference>
<gene>
    <name evidence="5" type="ORF">D641_0107890</name>
</gene>
<reference evidence="5 6" key="1">
    <citation type="journal article" date="2013" name="Genome Announc.">
        <title>Draft genome sequence of an Actinobacterium, Brachybacterium muris strain UCD-AY4.</title>
        <authorList>
            <person name="Lo J.R."/>
            <person name="Lang J.M."/>
            <person name="Darling A.E."/>
            <person name="Eisen J.A."/>
            <person name="Coil D.A."/>
        </authorList>
    </citation>
    <scope>NUCLEOTIDE SEQUENCE [LARGE SCALE GENOMIC DNA]</scope>
    <source>
        <strain evidence="5 6">UCD-AY4</strain>
    </source>
</reference>